<gene>
    <name evidence="1" type="ORF">E6W99_21210</name>
</gene>
<proteinExistence type="predicted"/>
<dbReference type="OrthoDB" id="1679483at2"/>
<accession>A0A4S4BP70</accession>
<comment type="caution">
    <text evidence="1">The sequence shown here is derived from an EMBL/GenBank/DDBJ whole genome shotgun (WGS) entry which is preliminary data.</text>
</comment>
<reference evidence="1 2" key="1">
    <citation type="submission" date="2019-04" db="EMBL/GenBank/DDBJ databases">
        <title>Bacillus sediminilitoris sp. nov., isolated from a tidal flat sediment on the East China Sea.</title>
        <authorList>
            <person name="Wei Y."/>
            <person name="Mao H."/>
            <person name="Fang J."/>
        </authorList>
    </citation>
    <scope>NUCLEOTIDE SEQUENCE [LARGE SCALE GENOMIC DNA]</scope>
    <source>
        <strain evidence="1 2">DSL-17</strain>
    </source>
</reference>
<dbReference type="InterPro" id="IPR048147">
    <property type="entry name" value="CBO0543-like"/>
</dbReference>
<keyword evidence="2" id="KW-1185">Reference proteome</keyword>
<organism evidence="1 2">
    <name type="scientific">Metabacillus sediminilitoris</name>
    <dbReference type="NCBI Taxonomy" id="2567941"/>
    <lineage>
        <taxon>Bacteria</taxon>
        <taxon>Bacillati</taxon>
        <taxon>Bacillota</taxon>
        <taxon>Bacilli</taxon>
        <taxon>Bacillales</taxon>
        <taxon>Bacillaceae</taxon>
        <taxon>Metabacillus</taxon>
    </lineage>
</organism>
<evidence type="ECO:0000313" key="1">
    <source>
        <dbReference type="EMBL" id="THF76657.1"/>
    </source>
</evidence>
<name>A0A4S4BP70_9BACI</name>
<dbReference type="NCBIfam" id="NF041644">
    <property type="entry name" value="CBO0543_fam"/>
    <property type="match status" value="1"/>
</dbReference>
<dbReference type="AlphaFoldDB" id="A0A4S4BP70"/>
<dbReference type="Proteomes" id="UP000310334">
    <property type="component" value="Unassembled WGS sequence"/>
</dbReference>
<protein>
    <submittedName>
        <fullName evidence="1">Uncharacterized protein</fullName>
    </submittedName>
</protein>
<dbReference type="RefSeq" id="WP_136357564.1">
    <property type="nucleotide sequence ID" value="NZ_CP046266.1"/>
</dbReference>
<dbReference type="EMBL" id="SSNT01000019">
    <property type="protein sequence ID" value="THF76657.1"/>
    <property type="molecule type" value="Genomic_DNA"/>
</dbReference>
<sequence length="184" mass="22132">MKEGQKQLELLQHSLELNQMMIEDWQNNFVFTGEWWTLLVLSIVPWILWWKILDKKRILEILLFGLFVIIITSSLDVLGWNYSMWYYPNTLLALCTPLLPINFSLFPFFYMLIFQYFSKWKAFLVAAIILSAFFSFILEPLSEWINFYKELKWKHIYSFPIYILIGISIKLLVEKIIGVHKKFT</sequence>
<evidence type="ECO:0000313" key="2">
    <source>
        <dbReference type="Proteomes" id="UP000310334"/>
    </source>
</evidence>